<dbReference type="SMART" id="SM00355">
    <property type="entry name" value="ZnF_C2H2"/>
    <property type="match status" value="6"/>
</dbReference>
<organism evidence="4 5">
    <name type="scientific">Trichonephila clavata</name>
    <name type="common">Joro spider</name>
    <name type="synonym">Nephila clavata</name>
    <dbReference type="NCBI Taxonomy" id="2740835"/>
    <lineage>
        <taxon>Eukaryota</taxon>
        <taxon>Metazoa</taxon>
        <taxon>Ecdysozoa</taxon>
        <taxon>Arthropoda</taxon>
        <taxon>Chelicerata</taxon>
        <taxon>Arachnida</taxon>
        <taxon>Araneae</taxon>
        <taxon>Araneomorphae</taxon>
        <taxon>Entelegynae</taxon>
        <taxon>Araneoidea</taxon>
        <taxon>Nephilidae</taxon>
        <taxon>Trichonephila</taxon>
    </lineage>
</organism>
<feature type="compositionally biased region" description="Basic and acidic residues" evidence="2">
    <location>
        <begin position="621"/>
        <end position="630"/>
    </location>
</feature>
<feature type="domain" description="C2H2-type" evidence="3">
    <location>
        <begin position="45"/>
        <end position="75"/>
    </location>
</feature>
<feature type="compositionally biased region" description="Polar residues" evidence="2">
    <location>
        <begin position="145"/>
        <end position="154"/>
    </location>
</feature>
<name>A0A8X6LP74_TRICU</name>
<keyword evidence="1" id="KW-0479">Metal-binding</keyword>
<evidence type="ECO:0000256" key="1">
    <source>
        <dbReference type="PROSITE-ProRule" id="PRU00042"/>
    </source>
</evidence>
<accession>A0A8X6LP74</accession>
<sequence length="1236" mass="139230">MKVNGNATVAEETKTDTKNDQIECGFCGKTYEFLDFISHSQCYQFPCTSCSAGFDFEHHLNQHSMAKHGHASSKSNSVVTVSKKSKTFSVQNQNTNDYNLRFKPMSVCDDTNKDLAASKNQHFELTELNVSAVEISKKKLFSKSNSQQRFSKSNSQKRLKVDRNSLEQNHNEVSNISDENQFSDVIKTSIRSRILEIKKETRNTLKKKSISDHSCSRTTFEELPCNSKRKKPINTRKNAIPDDFCSKTTNEELGCSSLKKEIRNTRKNSIPDGFCSTTTNMELECSSTKKETRSSRKYSIPDDFCSKTTNEELGCSSLKKEIRNTLKNSIPDGFCSTTTNMELECSSTKKETRSSRKYSIPDDFCSKTTNEELGCSSLKKDIRNTLKNTIPDDFCSKTTNEELGCSSLKKEIRNTLKNSIPGGFCSKTTNMELECSLTKKRTRNALKNTIPGNFSSKTTVKELPCSSGQRETRNTLRNSVPDVFGSTNTVEELPHSSRQRETRNTLKISIQDDFCSKTTNEELPHNSTTKETKNNLNKNLNLEDINSKSCNKESCYSTKPSTSDKSILNGLCKNRLIKRNRKCKISAKQKCISNPKNPCVPISKKDIKNSKLRAPVEKIKKASTQEDQRYSMKGNQNHSLKKAKYDDLPPGNPLTDKVDIRLLLKSIQDEDTGILLQKQNNVDTNVKCSKCGKSFRTIKQASIHYSSCKSPKCKITSVPVNEVRWVCILCHNDYSHNIQLVQHKKFCKILMKKDYGSAYESCPKCNYNYISEYSLLQHKCDEHVKDLNACTVQLQKLPSFTGPLHRRIELYECLDCGKMYTSKYSCMEHLKVDHHIPGFDMEVKPLYINLDKHFSTTVIKSEGDILDDTEFVKDSSTSQTSSFQESRSSGVNDNVATNPLASIYCALNSASFSLPQPSMNLPPNQPSTNLNSAQLFNPFAFLNTPGTANPATNIDLNLLCEKFCNCPKVKTNSEGEKKTCVKCMNKIIDFSRLTSILCSTSFNTHNIKKERNERDQGTSAENLFDWSALFGSSTESDNKNLDMYGDATRFLSMQLFDVMRTANLTPPTSFLAFTPPTTPETLLVQSSANEATLPNEELCTSSDAAGCYSGNVVPDITQLLGGQQSPSALLTLIDEPNGLETISEEFCCSQEQSETPLPLYNITFEWNTNKMDKLDAWAIVTSPDDKEVELYFCAHCLLALFKDQNSLARHLYTDHDKQGDIFVSYMHKQDYHNNTK</sequence>
<dbReference type="InterPro" id="IPR013087">
    <property type="entry name" value="Znf_C2H2_type"/>
</dbReference>
<comment type="caution">
    <text evidence="4">The sequence shown here is derived from an EMBL/GenBank/DDBJ whole genome shotgun (WGS) entry which is preliminary data.</text>
</comment>
<evidence type="ECO:0000313" key="4">
    <source>
        <dbReference type="EMBL" id="GFR14754.1"/>
    </source>
</evidence>
<feature type="compositionally biased region" description="Polar residues" evidence="2">
    <location>
        <begin position="166"/>
        <end position="175"/>
    </location>
</feature>
<feature type="region of interest" description="Disordered" evidence="2">
    <location>
        <begin position="466"/>
        <end position="504"/>
    </location>
</feature>
<proteinExistence type="predicted"/>
<dbReference type="EMBL" id="BMAO01037019">
    <property type="protein sequence ID" value="GFR14754.1"/>
    <property type="molecule type" value="Genomic_DNA"/>
</dbReference>
<dbReference type="PROSITE" id="PS50157">
    <property type="entry name" value="ZINC_FINGER_C2H2_2"/>
    <property type="match status" value="2"/>
</dbReference>
<evidence type="ECO:0000256" key="2">
    <source>
        <dbReference type="SAM" id="MobiDB-lite"/>
    </source>
</evidence>
<dbReference type="AlphaFoldDB" id="A0A8X6LP74"/>
<dbReference type="OrthoDB" id="6435980at2759"/>
<evidence type="ECO:0000259" key="3">
    <source>
        <dbReference type="PROSITE" id="PS50157"/>
    </source>
</evidence>
<keyword evidence="1" id="KW-0862">Zinc</keyword>
<feature type="region of interest" description="Disordered" evidence="2">
    <location>
        <begin position="621"/>
        <end position="648"/>
    </location>
</feature>
<reference evidence="4" key="1">
    <citation type="submission" date="2020-07" db="EMBL/GenBank/DDBJ databases">
        <title>Multicomponent nature underlies the extraordinary mechanical properties of spider dragline silk.</title>
        <authorList>
            <person name="Kono N."/>
            <person name="Nakamura H."/>
            <person name="Mori M."/>
            <person name="Yoshida Y."/>
            <person name="Ohtoshi R."/>
            <person name="Malay A.D."/>
            <person name="Moran D.A.P."/>
            <person name="Tomita M."/>
            <person name="Numata K."/>
            <person name="Arakawa K."/>
        </authorList>
    </citation>
    <scope>NUCLEOTIDE SEQUENCE</scope>
</reference>
<dbReference type="PROSITE" id="PS00028">
    <property type="entry name" value="ZINC_FINGER_C2H2_1"/>
    <property type="match status" value="2"/>
</dbReference>
<dbReference type="GO" id="GO:0008270">
    <property type="term" value="F:zinc ion binding"/>
    <property type="evidence" value="ECO:0007669"/>
    <property type="project" value="UniProtKB-KW"/>
</dbReference>
<feature type="region of interest" description="Disordered" evidence="2">
    <location>
        <begin position="145"/>
        <end position="175"/>
    </location>
</feature>
<gene>
    <name evidence="4" type="primary">X975_09764</name>
    <name evidence="4" type="ORF">TNCT_430761</name>
</gene>
<feature type="compositionally biased region" description="Basic and acidic residues" evidence="2">
    <location>
        <begin position="492"/>
        <end position="504"/>
    </location>
</feature>
<keyword evidence="1" id="KW-0863">Zinc-finger</keyword>
<keyword evidence="5" id="KW-1185">Reference proteome</keyword>
<feature type="domain" description="C2H2-type" evidence="3">
    <location>
        <begin position="811"/>
        <end position="834"/>
    </location>
</feature>
<dbReference type="Proteomes" id="UP000887116">
    <property type="component" value="Unassembled WGS sequence"/>
</dbReference>
<protein>
    <submittedName>
        <fullName evidence="4">C2H2-type domain-containing protein</fullName>
    </submittedName>
</protein>
<evidence type="ECO:0000313" key="5">
    <source>
        <dbReference type="Proteomes" id="UP000887116"/>
    </source>
</evidence>